<dbReference type="InterPro" id="IPR043128">
    <property type="entry name" value="Rev_trsase/Diguanyl_cyclase"/>
</dbReference>
<dbReference type="PANTHER" id="PTHR37984">
    <property type="entry name" value="PROTEIN CBG26694"/>
    <property type="match status" value="1"/>
</dbReference>
<dbReference type="InterPro" id="IPR050951">
    <property type="entry name" value="Retrovirus_Pol_polyprotein"/>
</dbReference>
<proteinExistence type="inferred from homology"/>
<dbReference type="PROSITE" id="PS50878">
    <property type="entry name" value="RT_POL"/>
    <property type="match status" value="1"/>
</dbReference>
<dbReference type="Pfam" id="PF17919">
    <property type="entry name" value="RT_RNaseH_2"/>
    <property type="match status" value="1"/>
</dbReference>
<dbReference type="Pfam" id="PF00078">
    <property type="entry name" value="RVT_1"/>
    <property type="match status" value="1"/>
</dbReference>
<dbReference type="InterPro" id="IPR041577">
    <property type="entry name" value="RT_RNaseH_2"/>
</dbReference>
<accession>A0A672GZN6</accession>
<evidence type="ECO:0000259" key="3">
    <source>
        <dbReference type="PROSITE" id="PS50878"/>
    </source>
</evidence>
<evidence type="ECO:0000256" key="1">
    <source>
        <dbReference type="ARBA" id="ARBA00010879"/>
    </source>
</evidence>
<reference evidence="4" key="3">
    <citation type="submission" date="2025-09" db="UniProtKB">
        <authorList>
            <consortium name="Ensembl"/>
        </authorList>
    </citation>
    <scope>IDENTIFICATION</scope>
</reference>
<dbReference type="CDD" id="cd01647">
    <property type="entry name" value="RT_LTR"/>
    <property type="match status" value="1"/>
</dbReference>
<keyword evidence="5" id="KW-1185">Reference proteome</keyword>
<evidence type="ECO:0000256" key="2">
    <source>
        <dbReference type="ARBA" id="ARBA00012180"/>
    </source>
</evidence>
<dbReference type="CDD" id="cd09274">
    <property type="entry name" value="RNase_HI_RT_Ty3"/>
    <property type="match status" value="1"/>
</dbReference>
<dbReference type="PANTHER" id="PTHR37984:SF13">
    <property type="entry name" value="RIBONUCLEASE H"/>
    <property type="match status" value="1"/>
</dbReference>
<organism evidence="4 5">
    <name type="scientific">Salarias fasciatus</name>
    <name type="common">Jewelled blenny</name>
    <name type="synonym">Blennius fasciatus</name>
    <dbReference type="NCBI Taxonomy" id="181472"/>
    <lineage>
        <taxon>Eukaryota</taxon>
        <taxon>Metazoa</taxon>
        <taxon>Chordata</taxon>
        <taxon>Craniata</taxon>
        <taxon>Vertebrata</taxon>
        <taxon>Euteleostomi</taxon>
        <taxon>Actinopterygii</taxon>
        <taxon>Neopterygii</taxon>
        <taxon>Teleostei</taxon>
        <taxon>Neoteleostei</taxon>
        <taxon>Acanthomorphata</taxon>
        <taxon>Ovalentaria</taxon>
        <taxon>Blenniimorphae</taxon>
        <taxon>Blenniiformes</taxon>
        <taxon>Blennioidei</taxon>
        <taxon>Blenniidae</taxon>
        <taxon>Salariinae</taxon>
        <taxon>Salarias</taxon>
    </lineage>
</organism>
<dbReference type="Ensembl" id="ENSSFAT00005017741.1">
    <property type="protein sequence ID" value="ENSSFAP00005017079.1"/>
    <property type="gene ID" value="ENSSFAG00005009027.1"/>
</dbReference>
<protein>
    <recommendedName>
        <fullName evidence="2">ribonuclease H</fullName>
        <ecNumber evidence="2">3.1.26.4</ecNumber>
    </recommendedName>
</protein>
<evidence type="ECO:0000313" key="4">
    <source>
        <dbReference type="Ensembl" id="ENSSFAP00005017079.1"/>
    </source>
</evidence>
<dbReference type="InterPro" id="IPR043502">
    <property type="entry name" value="DNA/RNA_pol_sf"/>
</dbReference>
<comment type="similarity">
    <text evidence="1">Belongs to the beta type-B retroviral polymerase family. HERV class-II K(HML-2) pol subfamily.</text>
</comment>
<dbReference type="SUPFAM" id="SSF56672">
    <property type="entry name" value="DNA/RNA polymerases"/>
    <property type="match status" value="1"/>
</dbReference>
<dbReference type="FunFam" id="3.10.20.370:FF:000001">
    <property type="entry name" value="Retrovirus-related Pol polyprotein from transposon 17.6-like protein"/>
    <property type="match status" value="1"/>
</dbReference>
<dbReference type="AlphaFoldDB" id="A0A672GZN6"/>
<evidence type="ECO:0000313" key="5">
    <source>
        <dbReference type="Proteomes" id="UP000472267"/>
    </source>
</evidence>
<feature type="domain" description="Reverse transcriptase" evidence="3">
    <location>
        <begin position="1"/>
        <end position="126"/>
    </location>
</feature>
<dbReference type="FunFam" id="3.30.70.270:FF:000026">
    <property type="entry name" value="Transposon Ty3-G Gag-Pol polyprotein"/>
    <property type="match status" value="1"/>
</dbReference>
<sequence>MFASLSGGQRFSKLDLSQAYLQVPVNEESKKYLTITTHKGMFCYSRLPFGITSAPSVFQKIMDQVLQGLPNVHCFLDDILVTGKDDAHHLENLDAVLHRLEQFGLRVKREKCEFFQQSLEYLGHVIDEKGLHKSPDKIRAILDAPEPTNTTQLRSFLGLVNYYARFVPNLSAVLHPLNVLLRKEAKWEWSKECKESFQTAKEQLASERVLIHYDPALPVILACDASPYGVGAVISHKLPSGEEKPIAFASRTLSKAEQNYAQIEREALGIIFGVRRFHSYLYGRHFTLLTDHRPLTTILSPSKAIPSMAAARLQRWALLLAAHDYTIQYRRAVDHGNTDGLSRLPIPEQHKDKLGTIDMLLIKHLDCLPIRCADVR</sequence>
<dbReference type="EC" id="3.1.26.4" evidence="2"/>
<reference evidence="4" key="1">
    <citation type="submission" date="2019-06" db="EMBL/GenBank/DDBJ databases">
        <authorList>
            <consortium name="Wellcome Sanger Institute Data Sharing"/>
        </authorList>
    </citation>
    <scope>NUCLEOTIDE SEQUENCE [LARGE SCALE GENOMIC DNA]</scope>
</reference>
<reference evidence="4" key="2">
    <citation type="submission" date="2025-08" db="UniProtKB">
        <authorList>
            <consortium name="Ensembl"/>
        </authorList>
    </citation>
    <scope>IDENTIFICATION</scope>
</reference>
<dbReference type="Proteomes" id="UP000472267">
    <property type="component" value="Chromosome 12"/>
</dbReference>
<name>A0A672GZN6_SALFA</name>
<dbReference type="InterPro" id="IPR000477">
    <property type="entry name" value="RT_dom"/>
</dbReference>
<dbReference type="GO" id="GO:0004523">
    <property type="term" value="F:RNA-DNA hybrid ribonuclease activity"/>
    <property type="evidence" value="ECO:0007669"/>
    <property type="project" value="UniProtKB-EC"/>
</dbReference>
<dbReference type="Gene3D" id="3.10.20.370">
    <property type="match status" value="1"/>
</dbReference>
<dbReference type="OMA" id="ANGEECP"/>
<dbReference type="Gene3D" id="3.30.70.270">
    <property type="match status" value="2"/>
</dbReference>
<dbReference type="InParanoid" id="A0A672GZN6"/>